<gene>
    <name evidence="2" type="ORF">VC82_1562</name>
</gene>
<proteinExistence type="predicted"/>
<sequence length="235" mass="27352">MVRFTLLLSLVASTVTAQKLTGLQLLEKAIEYHDPQGNWPKFKGSFQVTMKTPNSSDRVSTIFLDLPTGRFSLEVKKDSNLFRYDLKGNECSISLNGNNDISTEDKERLRLSCERGRMYKNYYTYLYGLPMKLKDPGTLIDPVVTTKTFKNKEYLVLKVTYEKEVGDDIWYFYFDPETYAMEVYQFYHDESKNDGEYILLAGIEEINGIKMPKTRAWYYNKDGKYLGTDILKKTN</sequence>
<dbReference type="Pfam" id="PF20113">
    <property type="entry name" value="DUF6503"/>
    <property type="match status" value="1"/>
</dbReference>
<feature type="signal peptide" evidence="1">
    <location>
        <begin position="1"/>
        <end position="17"/>
    </location>
</feature>
<dbReference type="InterPro" id="IPR045444">
    <property type="entry name" value="DUF6503"/>
</dbReference>
<evidence type="ECO:0000313" key="2">
    <source>
        <dbReference type="EMBL" id="AKA35181.1"/>
    </source>
</evidence>
<dbReference type="EMBL" id="CP011071">
    <property type="protein sequence ID" value="AKA35181.1"/>
    <property type="molecule type" value="Genomic_DNA"/>
</dbReference>
<dbReference type="RefSeq" id="WP_045801861.1">
    <property type="nucleotide sequence ID" value="NZ_CP011071.1"/>
</dbReference>
<dbReference type="KEGG" id="mlt:VC82_1562"/>
<dbReference type="Proteomes" id="UP000032726">
    <property type="component" value="Chromosome"/>
</dbReference>
<evidence type="ECO:0008006" key="4">
    <source>
        <dbReference type="Google" id="ProtNLM"/>
    </source>
</evidence>
<feature type="chain" id="PRO_5002300333" description="Aspartyl-tRNA synthetase" evidence="1">
    <location>
        <begin position="18"/>
        <end position="235"/>
    </location>
</feature>
<dbReference type="PATRIC" id="fig|516051.4.peg.1610"/>
<protein>
    <recommendedName>
        <fullName evidence="4">Aspartyl-tRNA synthetase</fullName>
    </recommendedName>
</protein>
<dbReference type="HOGENOM" id="CLU_1248449_0_0_10"/>
<dbReference type="AlphaFoldDB" id="A0A0D5YTI4"/>
<organism evidence="2 3">
    <name type="scientific">Flagellimonas lutaonensis</name>
    <dbReference type="NCBI Taxonomy" id="516051"/>
    <lineage>
        <taxon>Bacteria</taxon>
        <taxon>Pseudomonadati</taxon>
        <taxon>Bacteroidota</taxon>
        <taxon>Flavobacteriia</taxon>
        <taxon>Flavobacteriales</taxon>
        <taxon>Flavobacteriaceae</taxon>
        <taxon>Flagellimonas</taxon>
    </lineage>
</organism>
<evidence type="ECO:0000256" key="1">
    <source>
        <dbReference type="SAM" id="SignalP"/>
    </source>
</evidence>
<dbReference type="OrthoDB" id="1489248at2"/>
<dbReference type="STRING" id="516051.VC82_1562"/>
<evidence type="ECO:0000313" key="3">
    <source>
        <dbReference type="Proteomes" id="UP000032726"/>
    </source>
</evidence>
<keyword evidence="3" id="KW-1185">Reference proteome</keyword>
<name>A0A0D5YTI4_9FLAO</name>
<reference evidence="2 3" key="1">
    <citation type="submission" date="2015-03" db="EMBL/GenBank/DDBJ databases">
        <title>Complete genome sequence of Muricauda lutaonensis CC-HSB-11T, isolated from a coastal hot spring.</title>
        <authorList>
            <person name="Kim K.M."/>
        </authorList>
    </citation>
    <scope>NUCLEOTIDE SEQUENCE [LARGE SCALE GENOMIC DNA]</scope>
    <source>
        <strain evidence="2 3">CC-HSB-11</strain>
    </source>
</reference>
<accession>A0A0D5YTI4</accession>
<keyword evidence="1" id="KW-0732">Signal</keyword>